<reference evidence="4" key="1">
    <citation type="submission" date="2017-02" db="UniProtKB">
        <authorList>
            <consortium name="WormBaseParasite"/>
        </authorList>
    </citation>
    <scope>IDENTIFICATION</scope>
</reference>
<accession>A0A0N5CEX8</accession>
<evidence type="ECO:0000313" key="3">
    <source>
        <dbReference type="Proteomes" id="UP000046392"/>
    </source>
</evidence>
<feature type="compositionally biased region" description="Low complexity" evidence="1">
    <location>
        <begin position="292"/>
        <end position="338"/>
    </location>
</feature>
<feature type="transmembrane region" description="Helical" evidence="2">
    <location>
        <begin position="121"/>
        <end position="143"/>
    </location>
</feature>
<organism evidence="3 4">
    <name type="scientific">Strongyloides papillosus</name>
    <name type="common">Intestinal threadworm</name>
    <dbReference type="NCBI Taxonomy" id="174720"/>
    <lineage>
        <taxon>Eukaryota</taxon>
        <taxon>Metazoa</taxon>
        <taxon>Ecdysozoa</taxon>
        <taxon>Nematoda</taxon>
        <taxon>Chromadorea</taxon>
        <taxon>Rhabditida</taxon>
        <taxon>Tylenchina</taxon>
        <taxon>Panagrolaimomorpha</taxon>
        <taxon>Strongyloidoidea</taxon>
        <taxon>Strongyloididae</taxon>
        <taxon>Strongyloides</taxon>
    </lineage>
</organism>
<protein>
    <submittedName>
        <fullName evidence="4">RRM domain-containing protein</fullName>
    </submittedName>
</protein>
<sequence>MHCVVSWNNEKGETVGDAVRVFKDTEGYWDFESVTDESEYWNMKSNSEMSDFQEYSNAQDYITFREYRSGIYGDINIEYSYCAPVVSEDGFNNNQFINQNFMPTYLGGSSMPMYMPYGGMFMPPVLSPLIPVPIFIGGSLIGWRRNNLFFGRRFMPGFGGANFIRRGLWNSMDYGLRTRRYGSPMGSMFMDNQFDGRRNMLPPIGFSTDSRMNGFGSRRRGRNGPRGSIEFGRSRIREHNRFGSRRNDRFGGRRPGLVRPNRNFNSNSIGPKRGNNRPRVNNQKPPKNFGSRPPNNFGNRPSNNFGNRPPNNFGNRPPNNFGNRPPNNFGNRPPNNFGKRPNMHNLFPFSGGRGGRNPMSIGMRQNFFSQNPWRRFQNGGFNRRNNGFQVRNQQRPNFSNRFNMRPSSNRNWNQGRQNRRNNFSRPGRGPSSRGNRGRKG</sequence>
<feature type="compositionally biased region" description="Low complexity" evidence="1">
    <location>
        <begin position="374"/>
        <end position="395"/>
    </location>
</feature>
<feature type="compositionally biased region" description="Low complexity" evidence="1">
    <location>
        <begin position="409"/>
        <end position="434"/>
    </location>
</feature>
<feature type="region of interest" description="Disordered" evidence="1">
    <location>
        <begin position="205"/>
        <end position="440"/>
    </location>
</feature>
<evidence type="ECO:0000256" key="1">
    <source>
        <dbReference type="SAM" id="MobiDB-lite"/>
    </source>
</evidence>
<feature type="compositionally biased region" description="Basic and acidic residues" evidence="1">
    <location>
        <begin position="232"/>
        <end position="251"/>
    </location>
</feature>
<proteinExistence type="predicted"/>
<keyword evidence="2" id="KW-0472">Membrane</keyword>
<dbReference type="Proteomes" id="UP000046392">
    <property type="component" value="Unplaced"/>
</dbReference>
<dbReference type="AlphaFoldDB" id="A0A0N5CEX8"/>
<keyword evidence="2" id="KW-1133">Transmembrane helix</keyword>
<feature type="compositionally biased region" description="Polar residues" evidence="1">
    <location>
        <begin position="396"/>
        <end position="408"/>
    </location>
</feature>
<keyword evidence="2" id="KW-0812">Transmembrane</keyword>
<keyword evidence="3" id="KW-1185">Reference proteome</keyword>
<dbReference type="STRING" id="174720.A0A0N5CEX8"/>
<name>A0A0N5CEX8_STREA</name>
<evidence type="ECO:0000313" key="4">
    <source>
        <dbReference type="WBParaSite" id="SPAL_0001641500.1"/>
    </source>
</evidence>
<evidence type="ECO:0000256" key="2">
    <source>
        <dbReference type="SAM" id="Phobius"/>
    </source>
</evidence>
<dbReference type="WBParaSite" id="SPAL_0001641500.1">
    <property type="protein sequence ID" value="SPAL_0001641500.1"/>
    <property type="gene ID" value="SPAL_0001641500"/>
</dbReference>